<evidence type="ECO:0000313" key="4">
    <source>
        <dbReference type="Proteomes" id="UP000005025"/>
    </source>
</evidence>
<evidence type="ECO:0008006" key="5">
    <source>
        <dbReference type="Google" id="ProtNLM"/>
    </source>
</evidence>
<dbReference type="AlphaFoldDB" id="H1LKF2"/>
<evidence type="ECO:0000256" key="2">
    <source>
        <dbReference type="ARBA" id="ARBA00022649"/>
    </source>
</evidence>
<dbReference type="STRING" id="797516.HMPREF9104_03099"/>
<dbReference type="HOGENOM" id="CLU_160622_0_0_9"/>
<dbReference type="InterPro" id="IPR011067">
    <property type="entry name" value="Plasmid_toxin/cell-grow_inhib"/>
</dbReference>
<name>H1LKF2_9LACO</name>
<dbReference type="Gene3D" id="2.30.30.110">
    <property type="match status" value="1"/>
</dbReference>
<accession>H1LKF2</accession>
<dbReference type="Proteomes" id="UP000005025">
    <property type="component" value="Unassembled WGS sequence"/>
</dbReference>
<keyword evidence="2" id="KW-1277">Toxin-antitoxin system</keyword>
<sequence>MNSRKRSSNKIYSNLQFLISKSHNKFKGIDVTRELMTYSQALVEDFNHRKTNSRYQIYKRGTVAYVDFGLGVGSELSGPHYAIVLNKKDNPNNSKITVIPLTSKKAKKTFLFPRELINYSQYGMPCQA</sequence>
<dbReference type="GO" id="GO:0003677">
    <property type="term" value="F:DNA binding"/>
    <property type="evidence" value="ECO:0007669"/>
    <property type="project" value="InterPro"/>
</dbReference>
<dbReference type="Pfam" id="PF02452">
    <property type="entry name" value="PemK_toxin"/>
    <property type="match status" value="1"/>
</dbReference>
<comment type="caution">
    <text evidence="3">The sequence shown here is derived from an EMBL/GenBank/DDBJ whole genome shotgun (WGS) entry which is preliminary data.</text>
</comment>
<dbReference type="InterPro" id="IPR003477">
    <property type="entry name" value="PemK-like"/>
</dbReference>
<organism evidence="3 4">
    <name type="scientific">Lentilactobacillus kisonensis F0435</name>
    <dbReference type="NCBI Taxonomy" id="797516"/>
    <lineage>
        <taxon>Bacteria</taxon>
        <taxon>Bacillati</taxon>
        <taxon>Bacillota</taxon>
        <taxon>Bacilli</taxon>
        <taxon>Lactobacillales</taxon>
        <taxon>Lactobacillaceae</taxon>
        <taxon>Lentilactobacillus</taxon>
    </lineage>
</organism>
<protein>
    <recommendedName>
        <fullName evidence="5">Toxin-antitoxin system, toxin component, MazF family</fullName>
    </recommendedName>
</protein>
<dbReference type="SUPFAM" id="SSF50118">
    <property type="entry name" value="Cell growth inhibitor/plasmid maintenance toxic component"/>
    <property type="match status" value="1"/>
</dbReference>
<evidence type="ECO:0000313" key="3">
    <source>
        <dbReference type="EMBL" id="EHO46979.1"/>
    </source>
</evidence>
<reference evidence="3 4" key="1">
    <citation type="submission" date="2011-09" db="EMBL/GenBank/DDBJ databases">
        <authorList>
            <person name="Weinstock G."/>
            <person name="Sodergren E."/>
            <person name="Clifton S."/>
            <person name="Fulton L."/>
            <person name="Fulton B."/>
            <person name="Courtney L."/>
            <person name="Fronick C."/>
            <person name="Harrison M."/>
            <person name="Strong C."/>
            <person name="Farmer C."/>
            <person name="Delahaunty K."/>
            <person name="Markovic C."/>
            <person name="Hall O."/>
            <person name="Minx P."/>
            <person name="Tomlinson C."/>
            <person name="Mitreva M."/>
            <person name="Hou S."/>
            <person name="Chen J."/>
            <person name="Wollam A."/>
            <person name="Pepin K.H."/>
            <person name="Johnson M."/>
            <person name="Bhonagiri V."/>
            <person name="Zhang X."/>
            <person name="Suruliraj S."/>
            <person name="Warren W."/>
            <person name="Chinwalla A."/>
            <person name="Mardis E.R."/>
            <person name="Wilson R.K."/>
        </authorList>
    </citation>
    <scope>NUCLEOTIDE SEQUENCE [LARGE SCALE GENOMIC DNA]</scope>
    <source>
        <strain evidence="3 4">F0435</strain>
    </source>
</reference>
<proteinExistence type="inferred from homology"/>
<dbReference type="RefSeq" id="WP_008858244.1">
    <property type="nucleotide sequence ID" value="NZ_JH591059.1"/>
</dbReference>
<dbReference type="EMBL" id="AGRJ01000265">
    <property type="protein sequence ID" value="EHO46979.1"/>
    <property type="molecule type" value="Genomic_DNA"/>
</dbReference>
<dbReference type="OrthoDB" id="1957237at2"/>
<evidence type="ECO:0000256" key="1">
    <source>
        <dbReference type="ARBA" id="ARBA00007521"/>
    </source>
</evidence>
<comment type="similarity">
    <text evidence="1">Belongs to the PemK/MazF family.</text>
</comment>
<gene>
    <name evidence="3" type="ORF">HMPREF9104_03099</name>
</gene>